<keyword evidence="1" id="KW-0472">Membrane</keyword>
<sequence>MFFAGMALGIVAGATFGIGIMCCVVAGKQEDQRMEQIRVRRQKQGEPKQIHFRDMEGLERFSLLDGESLCMIAEDGTKEIGICRFVDERQVDVNGQVWEIGEFLWQMERRGIQVYPLETAEKKKR</sequence>
<accession>A0A173X0D9</accession>
<keyword evidence="1" id="KW-1133">Transmembrane helix</keyword>
<keyword evidence="1" id="KW-0812">Transmembrane</keyword>
<organism evidence="2 3">
    <name type="scientific">Coprococcus comes</name>
    <dbReference type="NCBI Taxonomy" id="410072"/>
    <lineage>
        <taxon>Bacteria</taxon>
        <taxon>Bacillati</taxon>
        <taxon>Bacillota</taxon>
        <taxon>Clostridia</taxon>
        <taxon>Lachnospirales</taxon>
        <taxon>Lachnospiraceae</taxon>
        <taxon>Coprococcus</taxon>
    </lineage>
</organism>
<dbReference type="AlphaFoldDB" id="A0A173X0D9"/>
<feature type="transmembrane region" description="Helical" evidence="1">
    <location>
        <begin position="6"/>
        <end position="27"/>
    </location>
</feature>
<proteinExistence type="predicted"/>
<evidence type="ECO:0000313" key="3">
    <source>
        <dbReference type="Proteomes" id="UP000095362"/>
    </source>
</evidence>
<dbReference type="STRING" id="410072.ERS852525_01558"/>
<dbReference type="RefSeq" id="WP_055260406.1">
    <property type="nucleotide sequence ID" value="NZ_CYZK01000001.1"/>
</dbReference>
<reference evidence="2 3" key="1">
    <citation type="submission" date="2015-09" db="EMBL/GenBank/DDBJ databases">
        <authorList>
            <consortium name="Pathogen Informatics"/>
        </authorList>
    </citation>
    <scope>NUCLEOTIDE SEQUENCE [LARGE SCALE GENOMIC DNA]</scope>
    <source>
        <strain evidence="2 3">2789STDY5834866</strain>
    </source>
</reference>
<gene>
    <name evidence="2" type="ORF">ERS852481_00193</name>
</gene>
<evidence type="ECO:0000313" key="2">
    <source>
        <dbReference type="EMBL" id="CUN45193.1"/>
    </source>
</evidence>
<dbReference type="EMBL" id="CYZK01000001">
    <property type="protein sequence ID" value="CUN45193.1"/>
    <property type="molecule type" value="Genomic_DNA"/>
</dbReference>
<evidence type="ECO:0008006" key="4">
    <source>
        <dbReference type="Google" id="ProtNLM"/>
    </source>
</evidence>
<name>A0A173X0D9_9FIRM</name>
<dbReference type="Proteomes" id="UP000095362">
    <property type="component" value="Unassembled WGS sequence"/>
</dbReference>
<protein>
    <recommendedName>
        <fullName evidence="4">DUF3789 domain-containing protein</fullName>
    </recommendedName>
</protein>
<evidence type="ECO:0000256" key="1">
    <source>
        <dbReference type="SAM" id="Phobius"/>
    </source>
</evidence>